<reference evidence="1 2" key="2">
    <citation type="submission" date="2018-09" db="EMBL/GenBank/DDBJ databases">
        <title>Genome of Sphaerochaeta halotolerans strain 4-11.</title>
        <authorList>
            <person name="Nazina T.N."/>
            <person name="Sokolova D.S."/>
        </authorList>
    </citation>
    <scope>NUCLEOTIDE SEQUENCE [LARGE SCALE GENOMIC DNA]</scope>
    <source>
        <strain evidence="1 2">4-11</strain>
    </source>
</reference>
<name>A0A372MLB5_9SPIR</name>
<dbReference type="InterPro" id="IPR015867">
    <property type="entry name" value="N-reg_PII/ATP_PRibTrfase_C"/>
</dbReference>
<dbReference type="AlphaFoldDB" id="A0A372MLB5"/>
<sequence>MYILVTYVPDSHLEVVKEAIFKAGAGTMGSYDSCCYQSQGTGQFRPLQGSSPFIGDVGELAQEREWRLELVVNDECAAQVVDALLESHPYEVPAYHLIPVLTLEGLSDE</sequence>
<dbReference type="Gene3D" id="3.30.70.120">
    <property type="match status" value="1"/>
</dbReference>
<dbReference type="RefSeq" id="WP_117328925.1">
    <property type="nucleotide sequence ID" value="NZ_QUWK01000001.1"/>
</dbReference>
<dbReference type="SUPFAM" id="SSF102705">
    <property type="entry name" value="NIF3 (NGG1p interacting factor 3)-like"/>
    <property type="match status" value="1"/>
</dbReference>
<dbReference type="PANTHER" id="PTHR41774">
    <property type="match status" value="1"/>
</dbReference>
<proteinExistence type="predicted"/>
<evidence type="ECO:0000313" key="1">
    <source>
        <dbReference type="EMBL" id="RFU96106.1"/>
    </source>
</evidence>
<comment type="caution">
    <text evidence="1">The sequence shown here is derived from an EMBL/GenBank/DDBJ whole genome shotgun (WGS) entry which is preliminary data.</text>
</comment>
<protein>
    <submittedName>
        <fullName evidence="1">NGG1p interacting factor NIF3</fullName>
    </submittedName>
</protein>
<accession>A0A372MLB5</accession>
<gene>
    <name evidence="1" type="ORF">DYP60_00600</name>
</gene>
<evidence type="ECO:0000313" key="2">
    <source>
        <dbReference type="Proteomes" id="UP000264002"/>
    </source>
</evidence>
<dbReference type="InterPro" id="IPR036069">
    <property type="entry name" value="DUF34/NIF3_sf"/>
</dbReference>
<reference evidence="2" key="1">
    <citation type="submission" date="2018-08" db="EMBL/GenBank/DDBJ databases">
        <authorList>
            <person name="Grouzdev D.S."/>
            <person name="Krutkina M.S."/>
        </authorList>
    </citation>
    <scope>NUCLEOTIDE SEQUENCE [LARGE SCALE GENOMIC DNA]</scope>
    <source>
        <strain evidence="2">4-11</strain>
    </source>
</reference>
<dbReference type="Proteomes" id="UP000264002">
    <property type="component" value="Unassembled WGS sequence"/>
</dbReference>
<keyword evidence="2" id="KW-1185">Reference proteome</keyword>
<dbReference type="EMBL" id="QUWK01000001">
    <property type="protein sequence ID" value="RFU96106.1"/>
    <property type="molecule type" value="Genomic_DNA"/>
</dbReference>
<dbReference type="PANTHER" id="PTHR41774:SF1">
    <property type="entry name" value="NGG1P INTERACTING FACTOR NIF3"/>
    <property type="match status" value="1"/>
</dbReference>
<organism evidence="1 2">
    <name type="scientific">Sphaerochaeta halotolerans</name>
    <dbReference type="NCBI Taxonomy" id="2293840"/>
    <lineage>
        <taxon>Bacteria</taxon>
        <taxon>Pseudomonadati</taxon>
        <taxon>Spirochaetota</taxon>
        <taxon>Spirochaetia</taxon>
        <taxon>Spirochaetales</taxon>
        <taxon>Sphaerochaetaceae</taxon>
        <taxon>Sphaerochaeta</taxon>
    </lineage>
</organism>
<dbReference type="FunFam" id="3.30.70.120:FF:000006">
    <property type="entry name" value="GTP cyclohydrolase 1 type 2 homolog"/>
    <property type="match status" value="1"/>
</dbReference>